<dbReference type="Proteomes" id="UP000075884">
    <property type="component" value="Unassembled WGS sequence"/>
</dbReference>
<name>A0A182NY00_9DIPT</name>
<accession>A0A182NY00</accession>
<dbReference type="EnsemblMetazoa" id="ADIR014711-RC">
    <property type="protein sequence ID" value="ADIR014711-PC"/>
    <property type="gene ID" value="ADIR014711"/>
</dbReference>
<keyword evidence="2" id="KW-1185">Reference proteome</keyword>
<dbReference type="EnsemblMetazoa" id="ADIR014711-RA">
    <property type="protein sequence ID" value="ADIR014711-PA"/>
    <property type="gene ID" value="ADIR014711"/>
</dbReference>
<dbReference type="VEuPathDB" id="VectorBase:ADIR014711"/>
<evidence type="ECO:0000313" key="2">
    <source>
        <dbReference type="Proteomes" id="UP000075884"/>
    </source>
</evidence>
<evidence type="ECO:0000313" key="1">
    <source>
        <dbReference type="EnsemblMetazoa" id="ADIR014711-PA"/>
    </source>
</evidence>
<reference evidence="2" key="1">
    <citation type="submission" date="2013-03" db="EMBL/GenBank/DDBJ databases">
        <title>The Genome Sequence of Anopheles dirus WRAIR2.</title>
        <authorList>
            <consortium name="The Broad Institute Genomics Platform"/>
            <person name="Neafsey D.E."/>
            <person name="Walton C."/>
            <person name="Walker B."/>
            <person name="Young S.K."/>
            <person name="Zeng Q."/>
            <person name="Gargeya S."/>
            <person name="Fitzgerald M."/>
            <person name="Haas B."/>
            <person name="Abouelleil A."/>
            <person name="Allen A.W."/>
            <person name="Alvarado L."/>
            <person name="Arachchi H.M."/>
            <person name="Berlin A.M."/>
            <person name="Chapman S.B."/>
            <person name="Gainer-Dewar J."/>
            <person name="Goldberg J."/>
            <person name="Griggs A."/>
            <person name="Gujja S."/>
            <person name="Hansen M."/>
            <person name="Howarth C."/>
            <person name="Imamovic A."/>
            <person name="Ireland A."/>
            <person name="Larimer J."/>
            <person name="McCowan C."/>
            <person name="Murphy C."/>
            <person name="Pearson M."/>
            <person name="Poon T.W."/>
            <person name="Priest M."/>
            <person name="Roberts A."/>
            <person name="Saif S."/>
            <person name="Shea T."/>
            <person name="Sisk P."/>
            <person name="Sykes S."/>
            <person name="Wortman J."/>
            <person name="Nusbaum C."/>
            <person name="Birren B."/>
        </authorList>
    </citation>
    <scope>NUCLEOTIDE SEQUENCE [LARGE SCALE GENOMIC DNA]</scope>
    <source>
        <strain evidence="2">WRAIR2</strain>
    </source>
</reference>
<organism evidence="1 2">
    <name type="scientific">Anopheles dirus</name>
    <dbReference type="NCBI Taxonomy" id="7168"/>
    <lineage>
        <taxon>Eukaryota</taxon>
        <taxon>Metazoa</taxon>
        <taxon>Ecdysozoa</taxon>
        <taxon>Arthropoda</taxon>
        <taxon>Hexapoda</taxon>
        <taxon>Insecta</taxon>
        <taxon>Pterygota</taxon>
        <taxon>Neoptera</taxon>
        <taxon>Endopterygota</taxon>
        <taxon>Diptera</taxon>
        <taxon>Nematocera</taxon>
        <taxon>Culicoidea</taxon>
        <taxon>Culicidae</taxon>
        <taxon>Anophelinae</taxon>
        <taxon>Anopheles</taxon>
    </lineage>
</organism>
<sequence>MSGGNFYPRTGTFYDNERQPKEKTINCALIQSKILQIITVN</sequence>
<reference evidence="1" key="2">
    <citation type="submission" date="2020-05" db="UniProtKB">
        <authorList>
            <consortium name="EnsemblMetazoa"/>
        </authorList>
    </citation>
    <scope>IDENTIFICATION</scope>
    <source>
        <strain evidence="1">WRAIR2</strain>
    </source>
</reference>
<protein>
    <submittedName>
        <fullName evidence="1">Uncharacterized protein</fullName>
    </submittedName>
</protein>
<dbReference type="AlphaFoldDB" id="A0A182NY00"/>
<proteinExistence type="predicted"/>